<dbReference type="AlphaFoldDB" id="A0A1Y1YIC0"/>
<organism evidence="2 3">
    <name type="scientific">Basidiobolus meristosporus CBS 931.73</name>
    <dbReference type="NCBI Taxonomy" id="1314790"/>
    <lineage>
        <taxon>Eukaryota</taxon>
        <taxon>Fungi</taxon>
        <taxon>Fungi incertae sedis</taxon>
        <taxon>Zoopagomycota</taxon>
        <taxon>Entomophthoromycotina</taxon>
        <taxon>Basidiobolomycetes</taxon>
        <taxon>Basidiobolales</taxon>
        <taxon>Basidiobolaceae</taxon>
        <taxon>Basidiobolus</taxon>
    </lineage>
</organism>
<dbReference type="OrthoDB" id="5587891at2759"/>
<evidence type="ECO:0000256" key="1">
    <source>
        <dbReference type="SAM" id="Phobius"/>
    </source>
</evidence>
<keyword evidence="3" id="KW-1185">Reference proteome</keyword>
<feature type="transmembrane region" description="Helical" evidence="1">
    <location>
        <begin position="203"/>
        <end position="223"/>
    </location>
</feature>
<feature type="transmembrane region" description="Helical" evidence="1">
    <location>
        <begin position="159"/>
        <end position="182"/>
    </location>
</feature>
<evidence type="ECO:0008006" key="4">
    <source>
        <dbReference type="Google" id="ProtNLM"/>
    </source>
</evidence>
<feature type="transmembrane region" description="Helical" evidence="1">
    <location>
        <begin position="55"/>
        <end position="78"/>
    </location>
</feature>
<dbReference type="Proteomes" id="UP000193498">
    <property type="component" value="Unassembled WGS sequence"/>
</dbReference>
<comment type="caution">
    <text evidence="2">The sequence shown here is derived from an EMBL/GenBank/DDBJ whole genome shotgun (WGS) entry which is preliminary data.</text>
</comment>
<feature type="transmembrane region" description="Helical" evidence="1">
    <location>
        <begin position="84"/>
        <end position="106"/>
    </location>
</feature>
<keyword evidence="1" id="KW-0812">Transmembrane</keyword>
<name>A0A1Y1YIC0_9FUNG</name>
<dbReference type="EMBL" id="MCFE01000134">
    <property type="protein sequence ID" value="ORX97364.1"/>
    <property type="molecule type" value="Genomic_DNA"/>
</dbReference>
<evidence type="ECO:0000313" key="2">
    <source>
        <dbReference type="EMBL" id="ORX97364.1"/>
    </source>
</evidence>
<accession>A0A1Y1YIC0</accession>
<feature type="transmembrane region" description="Helical" evidence="1">
    <location>
        <begin position="23"/>
        <end position="43"/>
    </location>
</feature>
<evidence type="ECO:0000313" key="3">
    <source>
        <dbReference type="Proteomes" id="UP000193498"/>
    </source>
</evidence>
<dbReference type="InParanoid" id="A0A1Y1YIC0"/>
<proteinExistence type="predicted"/>
<reference evidence="2 3" key="1">
    <citation type="submission" date="2016-07" db="EMBL/GenBank/DDBJ databases">
        <title>Pervasive Adenine N6-methylation of Active Genes in Fungi.</title>
        <authorList>
            <consortium name="DOE Joint Genome Institute"/>
            <person name="Mondo S.J."/>
            <person name="Dannebaum R.O."/>
            <person name="Kuo R.C."/>
            <person name="Labutti K."/>
            <person name="Haridas S."/>
            <person name="Kuo A."/>
            <person name="Salamov A."/>
            <person name="Ahrendt S.R."/>
            <person name="Lipzen A."/>
            <person name="Sullivan W."/>
            <person name="Andreopoulos W.B."/>
            <person name="Clum A."/>
            <person name="Lindquist E."/>
            <person name="Daum C."/>
            <person name="Ramamoorthy G.K."/>
            <person name="Gryganskyi A."/>
            <person name="Culley D."/>
            <person name="Magnuson J.K."/>
            <person name="James T.Y."/>
            <person name="O'Malley M.A."/>
            <person name="Stajich J.E."/>
            <person name="Spatafora J.W."/>
            <person name="Visel A."/>
            <person name="Grigoriev I.V."/>
        </authorList>
    </citation>
    <scope>NUCLEOTIDE SEQUENCE [LARGE SCALE GENOMIC DNA]</scope>
    <source>
        <strain evidence="2 3">CBS 931.73</strain>
    </source>
</reference>
<gene>
    <name evidence="2" type="ORF">K493DRAFT_336569</name>
</gene>
<protein>
    <recommendedName>
        <fullName evidence="4">G-protein coupled receptors family 1 profile domain-containing protein</fullName>
    </recommendedName>
</protein>
<keyword evidence="1" id="KW-1133">Transmembrane helix</keyword>
<feature type="transmembrane region" description="Helical" evidence="1">
    <location>
        <begin position="118"/>
        <end position="139"/>
    </location>
</feature>
<sequence>MSPHGEHPVQLTAPLYLLYQNNMMMAVIAMATTVFINNTYHALKLVVENRKPINYLCFIQAMLGAVTNIALIVLFFQFDFRCDIKMYTAASLNLLSTTCIETILLIKVYYCSESSYPILSYGVVLGLARFSMGLANILFAKVTVTPLLTCTNIVNSTIALMLVAVEISLNAYLSACFLYSVYNRWKFIRAKVYVTLLQDGTTFSVATTLTSVVMMVFVLLRVLGDNSSVLFNVSWVVSSKLTLEQLLRTRSLKKSGLPRVHAINLEKLSGAVGPLKKPKMSQKNLVPLDSKVDGMNAMENFEDIELSLIVDDLENHDYVP</sequence>
<keyword evidence="1" id="KW-0472">Membrane</keyword>